<feature type="domain" description="Peptidase S1" evidence="1">
    <location>
        <begin position="51"/>
        <end position="357"/>
    </location>
</feature>
<reference evidence="3" key="3">
    <citation type="submission" date="2024-02" db="UniProtKB">
        <authorList>
            <consortium name="WormBaseParasite"/>
        </authorList>
    </citation>
    <scope>IDENTIFICATION</scope>
    <source>
        <strain evidence="3">pt0022</strain>
    </source>
</reference>
<dbReference type="PANTHER" id="PTHR24260">
    <property type="match status" value="1"/>
</dbReference>
<sequence>MLHLYISITQNSDEWTLKRSTYSNDQFKKQTLEINNRTIKFEKINEAQFKLLGGEIISSADYGHLVQIIHIRDNVNGEADINVCSGVIITLRHIITAASCLDFNENGLKNTAVNEFKIYGGASCLYISEEDKKLYDNVSRFDCPDRNENKLNVASIKPIALLVPMSSIISNVASIRGVPFYKAFSDIAIFEVEPIDKLIQKLNEESEHDKEEVNLDLACISESIIRNEGALYIIASYGRKKNLMHNKDSNPINVKLNLLLENNVYIDECPPSIPLSACESIMIIESEQTATEGDGGAAVMRKQRNLPVLIGILSFRQHIGRAYTKFMFATRISEFHDFFCYYIGICIYEEFIDNQYWKHPDDVIIITDKAENDIYVNIDNIDIFKKTFEEQIKIDNFSTCKFQQKINLNYTGSILFISSAESLTKSKQYTYTISSELLIKRETNT</sequence>
<dbReference type="Proteomes" id="UP000093561">
    <property type="component" value="Unassembled WGS sequence"/>
</dbReference>
<evidence type="ECO:0000313" key="3">
    <source>
        <dbReference type="WBParaSite" id="mrna-Wban_09715"/>
    </source>
</evidence>
<accession>A0AAF5Q3U4</accession>
<dbReference type="GO" id="GO:0006508">
    <property type="term" value="P:proteolysis"/>
    <property type="evidence" value="ECO:0007669"/>
    <property type="project" value="InterPro"/>
</dbReference>
<organism evidence="2 3">
    <name type="scientific">Wuchereria bancrofti</name>
    <dbReference type="NCBI Taxonomy" id="6293"/>
    <lineage>
        <taxon>Eukaryota</taxon>
        <taxon>Metazoa</taxon>
        <taxon>Ecdysozoa</taxon>
        <taxon>Nematoda</taxon>
        <taxon>Chromadorea</taxon>
        <taxon>Rhabditida</taxon>
        <taxon>Spirurina</taxon>
        <taxon>Spiruromorpha</taxon>
        <taxon>Filarioidea</taxon>
        <taxon>Onchocercidae</taxon>
        <taxon>Wuchereria</taxon>
    </lineage>
</organism>
<name>A0AAF5Q3U4_WUCBA</name>
<dbReference type="InterPro" id="IPR051333">
    <property type="entry name" value="CLIP_Serine_Protease"/>
</dbReference>
<evidence type="ECO:0000259" key="1">
    <source>
        <dbReference type="PROSITE" id="PS50240"/>
    </source>
</evidence>
<dbReference type="InterPro" id="IPR009003">
    <property type="entry name" value="Peptidase_S1_PA"/>
</dbReference>
<dbReference type="PANTHER" id="PTHR24260:SF136">
    <property type="entry name" value="GH08193P-RELATED"/>
    <property type="match status" value="1"/>
</dbReference>
<dbReference type="WBParaSite" id="mrna-Wban_09715">
    <property type="protein sequence ID" value="mrna-Wban_09715"/>
    <property type="gene ID" value="Wban_09715"/>
</dbReference>
<dbReference type="PROSITE" id="PS50240">
    <property type="entry name" value="TRYPSIN_DOM"/>
    <property type="match status" value="1"/>
</dbReference>
<dbReference type="Gene3D" id="2.40.10.10">
    <property type="entry name" value="Trypsin-like serine proteases"/>
    <property type="match status" value="1"/>
</dbReference>
<reference evidence="2" key="2">
    <citation type="journal article" date="2016" name="Mol. Ecol.">
        <title>Population genomics of the filarial nematode parasite Wuchereria bancrofti from mosquitoes.</title>
        <authorList>
            <person name="Small S.T."/>
            <person name="Reimer L.J."/>
            <person name="Tisch D.J."/>
            <person name="King C.L."/>
            <person name="Christensen B.M."/>
            <person name="Siba P.M."/>
            <person name="Kazura J.W."/>
            <person name="Serre D."/>
            <person name="Zimmerman P.A."/>
        </authorList>
    </citation>
    <scope>NUCLEOTIDE SEQUENCE</scope>
    <source>
        <strain evidence="2">pt0022</strain>
    </source>
</reference>
<proteinExistence type="predicted"/>
<dbReference type="SUPFAM" id="SSF50494">
    <property type="entry name" value="Trypsin-like serine proteases"/>
    <property type="match status" value="1"/>
</dbReference>
<protein>
    <recommendedName>
        <fullName evidence="1">Peptidase S1 domain-containing protein</fullName>
    </recommendedName>
</protein>
<dbReference type="AlphaFoldDB" id="A0AAF5Q3U4"/>
<reference evidence="2" key="1">
    <citation type="submission" date="2015-03" db="EMBL/GenBank/DDBJ databases">
        <title>Wuchereria bancrofti Genome Sequencing Papua New Guinea Strain.</title>
        <authorList>
            <person name="Small S.T."/>
            <person name="Serre D."/>
            <person name="Zimmerman P.A."/>
        </authorList>
    </citation>
    <scope>NUCLEOTIDE SEQUENCE [LARGE SCALE GENOMIC DNA]</scope>
    <source>
        <strain evidence="2">pt0022</strain>
    </source>
</reference>
<dbReference type="SMART" id="SM00020">
    <property type="entry name" value="Tryp_SPc"/>
    <property type="match status" value="1"/>
</dbReference>
<dbReference type="InterPro" id="IPR001254">
    <property type="entry name" value="Trypsin_dom"/>
</dbReference>
<evidence type="ECO:0000313" key="2">
    <source>
        <dbReference type="Proteomes" id="UP000093561"/>
    </source>
</evidence>
<dbReference type="InterPro" id="IPR043504">
    <property type="entry name" value="Peptidase_S1_PA_chymotrypsin"/>
</dbReference>
<dbReference type="GO" id="GO:0004252">
    <property type="term" value="F:serine-type endopeptidase activity"/>
    <property type="evidence" value="ECO:0007669"/>
    <property type="project" value="InterPro"/>
</dbReference>